<dbReference type="NCBIfam" id="NF003075">
    <property type="entry name" value="PRK03996.1"/>
    <property type="match status" value="1"/>
</dbReference>
<keyword evidence="8" id="KW-1185">Reference proteome</keyword>
<dbReference type="GO" id="GO:0005794">
    <property type="term" value="C:Golgi apparatus"/>
    <property type="evidence" value="ECO:0007669"/>
    <property type="project" value="UniProtKB-ARBA"/>
</dbReference>
<dbReference type="SMART" id="SM00222">
    <property type="entry name" value="Sec7"/>
    <property type="match status" value="1"/>
</dbReference>
<dbReference type="Pfam" id="PF12783">
    <property type="entry name" value="Sec7-like_HUS"/>
    <property type="match status" value="1"/>
</dbReference>
<organism evidence="7 8">
    <name type="scientific">Clathrus columnatus</name>
    <dbReference type="NCBI Taxonomy" id="1419009"/>
    <lineage>
        <taxon>Eukaryota</taxon>
        <taxon>Fungi</taxon>
        <taxon>Dikarya</taxon>
        <taxon>Basidiomycota</taxon>
        <taxon>Agaricomycotina</taxon>
        <taxon>Agaricomycetes</taxon>
        <taxon>Phallomycetidae</taxon>
        <taxon>Phallales</taxon>
        <taxon>Clathraceae</taxon>
        <taxon>Clathrus</taxon>
    </lineage>
</organism>
<evidence type="ECO:0000259" key="6">
    <source>
        <dbReference type="PROSITE" id="PS50190"/>
    </source>
</evidence>
<dbReference type="GO" id="GO:0016192">
    <property type="term" value="P:vesicle-mediated transport"/>
    <property type="evidence" value="ECO:0007669"/>
    <property type="project" value="UniProtKB-ARBA"/>
</dbReference>
<dbReference type="GO" id="GO:0032012">
    <property type="term" value="P:regulation of ARF protein signal transduction"/>
    <property type="evidence" value="ECO:0007669"/>
    <property type="project" value="InterPro"/>
</dbReference>
<dbReference type="InterPro" id="IPR029055">
    <property type="entry name" value="Ntn_hydrolases_N"/>
</dbReference>
<dbReference type="SUPFAM" id="SSF48425">
    <property type="entry name" value="Sec7 domain"/>
    <property type="match status" value="1"/>
</dbReference>
<comment type="subcellular location">
    <subcellularLocation>
        <location evidence="1">Cytoplasm</location>
    </subcellularLocation>
</comment>
<reference evidence="7" key="1">
    <citation type="submission" date="2021-10" db="EMBL/GenBank/DDBJ databases">
        <title>De novo Genome Assembly of Clathrus columnatus (Basidiomycota, Fungi) Using Illumina and Nanopore Sequence Data.</title>
        <authorList>
            <person name="Ogiso-Tanaka E."/>
            <person name="Itagaki H."/>
            <person name="Hosoya T."/>
            <person name="Hosaka K."/>
        </authorList>
    </citation>
    <scope>NUCLEOTIDE SEQUENCE</scope>
    <source>
        <strain evidence="7">MO-923</strain>
    </source>
</reference>
<gene>
    <name evidence="7" type="ORF">Clacol_006279</name>
</gene>
<dbReference type="GO" id="GO:0006511">
    <property type="term" value="P:ubiquitin-dependent protein catabolic process"/>
    <property type="evidence" value="ECO:0007669"/>
    <property type="project" value="InterPro"/>
</dbReference>
<dbReference type="Pfam" id="PF23325">
    <property type="entry name" value="TPR_28"/>
    <property type="match status" value="1"/>
</dbReference>
<keyword evidence="3 4" id="KW-0647">Proteasome</keyword>
<dbReference type="SUPFAM" id="SSF56235">
    <property type="entry name" value="N-terminal nucleophile aminohydrolases (Ntn hydrolases)"/>
    <property type="match status" value="1"/>
</dbReference>
<dbReference type="Gene3D" id="3.60.20.10">
    <property type="entry name" value="Glutamine Phosphoribosylpyrophosphate, subunit 1, domain 1"/>
    <property type="match status" value="1"/>
</dbReference>
<dbReference type="InterPro" id="IPR000426">
    <property type="entry name" value="Proteasome_asu_N"/>
</dbReference>
<dbReference type="CDD" id="cd03755">
    <property type="entry name" value="proteasome_alpha_type_7"/>
    <property type="match status" value="1"/>
</dbReference>
<sequence length="1697" mass="188328">MSRSYDRALTVFSPDGHLFQVEYASEAVGVRGKDVVVLGVEKKSVLQLQDPRTVRKVVMLDDHVCLAFAGLTADGRVLIDKARIECQSYRLTVEDPVSVEYITRHIAGIQQRYTQSGGVRPFGISTLIIGFDPQDSRPRLYQTEPSGIYSSWKANAIGRSSKTVREFLEKNHKDDMTREETIKLTIKSLLEVVQTGAKNIEISVMEGFGKVSNLDFPQIEAIVQEIEREKEQEAERKRSRLAATAAGQAAMVASTTGSGEAAPGSGSGHSAETFLPENMDLVLSPRYLIENEILSVTSAMRKNARWASSSRARLTRDATLASSMGLRKGITSEPGRGKEREDLDLMLGFEELKRDLRLTQDILALPLSTILAPFLALIRSPLSNGPITSAALMSLHTFFVSGIIGPSSVDVGLAISAFSNTISNCKFENSESSGDEVVLFRIVSVIKECFCGTVGHILGDVEVCEMLETVLTISCQLRLSDVLRRSAELHMHSLVRKAFGRLKELDPEVEENKLRTPENGENVSLEVRMNVQSPQSFQADSSPLPIPEGDVTTNEPIPEAAPQPYGLPSILELLRVLVNLLNPSDSQHTDATRITSLRILSTTLEVSGTHFELYPSLSNILFDNGCKYLFQLARSDHPTILYLSLRVISTLFNTLQPSLKSQQELFLVFIMDRLAPPAPKLSQHLPEVPKGVSGSLPTSATGVSDVENELDSAATPSRSTIAPAKGETRELLLEMLGSFASSSSFMVDLWSNYDCDLNCEDLFERLIIFLTKGVLSPHTVAGVDLQNQSAQLLCLDLLLSFINHMTIRNERLANEWPSSAVPAETLKQQKSRKKMLLMGAYRFNQKPRDGIEYFLENGFVSTTESFGANTAELATFLKKCPRLDKKLLGDYLSKPNNLDLLDAFIVGINSEDAVYVLAYSVILLNTDLHNPQVRKRMTLQQYRNNLRGVNAGSDFDSSYLEGVYDAIRKHEIVMPEEHTGQVGFEHAWKELLQRTTTAGRFTICNTSIFDKDMFSLHWKPVLNAIAFAFTTFDDDYIVQNAIAAFRQCATLAGIFQLPDVFDYIVQSLSRVTSLLNEPSYTVVPNHPVLEVEGRDITVSSLSVKFGNDIKAQLAAVVLFTIVNGNGNAIRNGWKQIFEMFETLFLHSLLPYRMLQMEDFLGGITTIPLQGNQPSPLPAARDGGLLSALSSYLLTPRSYSEPSIPEVTDGQIESTLCTIDCITACKLDELYGQIAQLNLESLLSALRGINSIAERRNADLMAYVKADGPENAVLDAPLPYDPAMVFLLEIMVSISCQTPQHIEEIWPTVFENISSLLSSATLHSFLLVERAIVGLMRLCLISADKASMRDQIFIAMDMLGGLPQTVFNQVAEQVVSGLNVIVQRHTQMISSQTEWSLVFSLVRKTISHPEASKLSFGLITGLLSSDSKYPVTSDNYPGFLTLLDEFASAPGIVVENKRRKDKKPSLILAPLIERGLKAVDQLASMKTYVPPLVDSGAVSPKYAWKNLTLPLLVTLSRLSSSPSREIRHSSMSHLQRILLGQYVTTDETDHGQIDEIFNRVVFPLLDDLLKVDVFRRDPQDMPETRLRASAFLCKVFLHFETRISKSDADITVLWIQILDLLDRLMNIDKQDQLYEAIPESLKNVLLVLNASGILLPPSENDCREERQKVFWGRTQERIDRFIPGFLLEVIPPPTGRAK</sequence>
<dbReference type="PANTHER" id="PTHR10663">
    <property type="entry name" value="GUANYL-NUCLEOTIDE EXCHANGE FACTOR"/>
    <property type="match status" value="1"/>
</dbReference>
<dbReference type="InterPro" id="IPR023332">
    <property type="entry name" value="Proteasome_alpha-type"/>
</dbReference>
<comment type="caution">
    <text evidence="7">The sequence shown here is derived from an EMBL/GenBank/DDBJ whole genome shotgun (WGS) entry which is preliminary data.</text>
</comment>
<dbReference type="InterPro" id="IPR032691">
    <property type="entry name" value="Mon2/Sec7/BIG1-like_HUS"/>
</dbReference>
<evidence type="ECO:0000256" key="5">
    <source>
        <dbReference type="SAM" id="MobiDB-lite"/>
    </source>
</evidence>
<dbReference type="Pfam" id="PF00227">
    <property type="entry name" value="Proteasome"/>
    <property type="match status" value="1"/>
</dbReference>
<evidence type="ECO:0000313" key="7">
    <source>
        <dbReference type="EMBL" id="GJJ12038.1"/>
    </source>
</evidence>
<dbReference type="SMART" id="SM00948">
    <property type="entry name" value="Proteasome_A_N"/>
    <property type="match status" value="1"/>
</dbReference>
<dbReference type="CDD" id="cd00171">
    <property type="entry name" value="Sec7"/>
    <property type="match status" value="1"/>
</dbReference>
<proteinExistence type="inferred from homology"/>
<dbReference type="InterPro" id="IPR023394">
    <property type="entry name" value="Sec7_C_sf"/>
</dbReference>
<dbReference type="InterPro" id="IPR016024">
    <property type="entry name" value="ARM-type_fold"/>
</dbReference>
<comment type="similarity">
    <text evidence="4">Belongs to the peptidase T1A family.</text>
</comment>
<feature type="region of interest" description="Disordered" evidence="5">
    <location>
        <begin position="248"/>
        <end position="271"/>
    </location>
</feature>
<dbReference type="FunFam" id="3.60.20.10:FF:000004">
    <property type="entry name" value="Proteasome subunit alpha type-4"/>
    <property type="match status" value="1"/>
</dbReference>
<evidence type="ECO:0000256" key="4">
    <source>
        <dbReference type="PROSITE-ProRule" id="PRU00808"/>
    </source>
</evidence>
<dbReference type="Proteomes" id="UP001050691">
    <property type="component" value="Unassembled WGS sequence"/>
</dbReference>
<keyword evidence="2" id="KW-0963">Cytoplasm</keyword>
<dbReference type="InterPro" id="IPR056604">
    <property type="entry name" value="GBF1-like_TPR"/>
</dbReference>
<dbReference type="GO" id="GO:0019773">
    <property type="term" value="C:proteasome core complex, alpha-subunit complex"/>
    <property type="evidence" value="ECO:0007669"/>
    <property type="project" value="UniProtKB-UniRule"/>
</dbReference>
<accession>A0AAV5AFY2</accession>
<feature type="domain" description="SEC7" evidence="6">
    <location>
        <begin position="825"/>
        <end position="970"/>
    </location>
</feature>
<evidence type="ECO:0000256" key="1">
    <source>
        <dbReference type="ARBA" id="ARBA00004496"/>
    </source>
</evidence>
<dbReference type="EMBL" id="BPWL01000007">
    <property type="protein sequence ID" value="GJJ12038.1"/>
    <property type="molecule type" value="Genomic_DNA"/>
</dbReference>
<dbReference type="PROSITE" id="PS50190">
    <property type="entry name" value="SEC7"/>
    <property type="match status" value="1"/>
</dbReference>
<dbReference type="InterPro" id="IPR035999">
    <property type="entry name" value="Sec7_dom_sf"/>
</dbReference>
<name>A0AAV5AFY2_9AGAM</name>
<dbReference type="SUPFAM" id="SSF48371">
    <property type="entry name" value="ARM repeat"/>
    <property type="match status" value="1"/>
</dbReference>
<dbReference type="InterPro" id="IPR001353">
    <property type="entry name" value="Proteasome_sua/b"/>
</dbReference>
<evidence type="ECO:0000256" key="3">
    <source>
        <dbReference type="ARBA" id="ARBA00022942"/>
    </source>
</evidence>
<dbReference type="Gene3D" id="1.10.1000.11">
    <property type="entry name" value="Arf Nucleotide-binding Site Opener,domain 2"/>
    <property type="match status" value="1"/>
</dbReference>
<protein>
    <recommendedName>
        <fullName evidence="6">SEC7 domain-containing protein</fullName>
    </recommendedName>
</protein>
<evidence type="ECO:0000256" key="2">
    <source>
        <dbReference type="ARBA" id="ARBA00022490"/>
    </source>
</evidence>
<dbReference type="PANTHER" id="PTHR10663:SF388">
    <property type="entry name" value="GOLGI-SPECIFIC BREFELDIN A-RESISTANCE GUANINE NUCLEOTIDE EXCHANGE FACTOR 1"/>
    <property type="match status" value="1"/>
</dbReference>
<dbReference type="Pfam" id="PF01369">
    <property type="entry name" value="Sec7"/>
    <property type="match status" value="2"/>
</dbReference>
<dbReference type="InterPro" id="IPR000904">
    <property type="entry name" value="Sec7_dom"/>
</dbReference>
<evidence type="ECO:0000313" key="8">
    <source>
        <dbReference type="Proteomes" id="UP001050691"/>
    </source>
</evidence>
<dbReference type="PROSITE" id="PS00388">
    <property type="entry name" value="PROTEASOME_ALPHA_1"/>
    <property type="match status" value="1"/>
</dbReference>
<dbReference type="PROSITE" id="PS51475">
    <property type="entry name" value="PROTEASOME_ALPHA_2"/>
    <property type="match status" value="1"/>
</dbReference>
<dbReference type="GO" id="GO:0005085">
    <property type="term" value="F:guanyl-nucleotide exchange factor activity"/>
    <property type="evidence" value="ECO:0007669"/>
    <property type="project" value="InterPro"/>
</dbReference>